<evidence type="ECO:0000256" key="2">
    <source>
        <dbReference type="SAM" id="Phobius"/>
    </source>
</evidence>
<feature type="compositionally biased region" description="Pro residues" evidence="1">
    <location>
        <begin position="1"/>
        <end position="23"/>
    </location>
</feature>
<keyword evidence="2" id="KW-1133">Transmembrane helix</keyword>
<dbReference type="RefSeq" id="WP_067684566.1">
    <property type="nucleotide sequence ID" value="NZ_LLZH01000003.1"/>
</dbReference>
<dbReference type="AlphaFoldDB" id="A0A0X3VD24"/>
<name>A0A0X3VD24_9ACTN</name>
<keyword evidence="4" id="KW-1185">Reference proteome</keyword>
<keyword evidence="2" id="KW-0812">Transmembrane</keyword>
<dbReference type="Proteomes" id="UP000053244">
    <property type="component" value="Unassembled WGS sequence"/>
</dbReference>
<sequence length="74" mass="7461">MPATLPQPPLEAPEPLPPAPEPLSSPEAEVQVTVPLLVGVRPSRASRSALAVLAALSALAVLCCGAAVAILRFA</sequence>
<organism evidence="3 4">
    <name type="scientific">Actinoplanes awajinensis subsp. mycoplanecinus</name>
    <dbReference type="NCBI Taxonomy" id="135947"/>
    <lineage>
        <taxon>Bacteria</taxon>
        <taxon>Bacillati</taxon>
        <taxon>Actinomycetota</taxon>
        <taxon>Actinomycetes</taxon>
        <taxon>Micromonosporales</taxon>
        <taxon>Micromonosporaceae</taxon>
        <taxon>Actinoplanes</taxon>
    </lineage>
</organism>
<keyword evidence="2" id="KW-0472">Membrane</keyword>
<evidence type="ECO:0000313" key="4">
    <source>
        <dbReference type="Proteomes" id="UP000053244"/>
    </source>
</evidence>
<protein>
    <submittedName>
        <fullName evidence="3">Uncharacterized protein</fullName>
    </submittedName>
</protein>
<dbReference type="EMBL" id="LLZH01000003">
    <property type="protein sequence ID" value="KUL42172.1"/>
    <property type="molecule type" value="Genomic_DNA"/>
</dbReference>
<gene>
    <name evidence="3" type="ORF">ADL15_02010</name>
</gene>
<feature type="region of interest" description="Disordered" evidence="1">
    <location>
        <begin position="1"/>
        <end position="25"/>
    </location>
</feature>
<accession>A0A0X3VD24</accession>
<evidence type="ECO:0000313" key="3">
    <source>
        <dbReference type="EMBL" id="KUL42172.1"/>
    </source>
</evidence>
<evidence type="ECO:0000256" key="1">
    <source>
        <dbReference type="SAM" id="MobiDB-lite"/>
    </source>
</evidence>
<proteinExistence type="predicted"/>
<reference evidence="3 4" key="1">
    <citation type="submission" date="2015-10" db="EMBL/GenBank/DDBJ databases">
        <authorList>
            <person name="Gilbert D.G."/>
        </authorList>
    </citation>
    <scope>NUCLEOTIDE SEQUENCE [LARGE SCALE GENOMIC DNA]</scope>
    <source>
        <strain evidence="3 4">NRRL B-16712</strain>
    </source>
</reference>
<feature type="transmembrane region" description="Helical" evidence="2">
    <location>
        <begin position="49"/>
        <end position="71"/>
    </location>
</feature>
<comment type="caution">
    <text evidence="3">The sequence shown here is derived from an EMBL/GenBank/DDBJ whole genome shotgun (WGS) entry which is preliminary data.</text>
</comment>